<dbReference type="Pfam" id="PF02371">
    <property type="entry name" value="Transposase_20"/>
    <property type="match status" value="1"/>
</dbReference>
<dbReference type="GO" id="GO:0006313">
    <property type="term" value="P:DNA transposition"/>
    <property type="evidence" value="ECO:0007669"/>
    <property type="project" value="InterPro"/>
</dbReference>
<evidence type="ECO:0000256" key="2">
    <source>
        <dbReference type="SAM" id="Coils"/>
    </source>
</evidence>
<feature type="coiled-coil region" evidence="2">
    <location>
        <begin position="4"/>
        <end position="60"/>
    </location>
</feature>
<feature type="compositionally biased region" description="Polar residues" evidence="3">
    <location>
        <begin position="68"/>
        <end position="79"/>
    </location>
</feature>
<protein>
    <submittedName>
        <fullName evidence="6">HK97 family phage major capsid protein</fullName>
    </submittedName>
</protein>
<dbReference type="PANTHER" id="PTHR33055">
    <property type="entry name" value="TRANSPOSASE FOR INSERTION SEQUENCE ELEMENT IS1111A"/>
    <property type="match status" value="1"/>
</dbReference>
<evidence type="ECO:0000313" key="7">
    <source>
        <dbReference type="Proteomes" id="UP000256294"/>
    </source>
</evidence>
<dbReference type="PANTHER" id="PTHR33055:SF13">
    <property type="entry name" value="TRANSPOSASE"/>
    <property type="match status" value="1"/>
</dbReference>
<evidence type="ECO:0000256" key="3">
    <source>
        <dbReference type="SAM" id="MobiDB-lite"/>
    </source>
</evidence>
<gene>
    <name evidence="6" type="ORF">BDD26_0936</name>
</gene>
<dbReference type="GO" id="GO:0003677">
    <property type="term" value="F:DNA binding"/>
    <property type="evidence" value="ECO:0007669"/>
    <property type="project" value="InterPro"/>
</dbReference>
<dbReference type="GO" id="GO:0004803">
    <property type="term" value="F:transposase activity"/>
    <property type="evidence" value="ECO:0007669"/>
    <property type="project" value="InterPro"/>
</dbReference>
<dbReference type="InterPro" id="IPR047650">
    <property type="entry name" value="Transpos_IS110"/>
</dbReference>
<proteinExistence type="predicted"/>
<comment type="caution">
    <text evidence="6">The sequence shown here is derived from an EMBL/GenBank/DDBJ whole genome shotgun (WGS) entry which is preliminary data.</text>
</comment>
<comment type="subcellular location">
    <subcellularLocation>
        <location evidence="1">Virion</location>
    </subcellularLocation>
</comment>
<dbReference type="EMBL" id="QTUB01000001">
    <property type="protein sequence ID" value="REF26309.1"/>
    <property type="molecule type" value="Genomic_DNA"/>
</dbReference>
<dbReference type="SUPFAM" id="SSF56563">
    <property type="entry name" value="Major capsid protein gp5"/>
    <property type="match status" value="1"/>
</dbReference>
<accession>A0A3D9UA37</accession>
<sequence length="478" mass="53846">MKKLLELRQQKATLTEQIRTLLTKAENEKRSLTEDEAKQFDELRNQSDTLNTEIARYEALSDEERSQAKNQPASETLSNDELRHYILTGETRTLSTGVPSEGGYTVIPELNKQIMQQLADESVMRRICTIKTTRSNEYKQLVSVGGAAVAHGEEGKARGETGTPKMEEVSIKLFPIYAYPKTTQEIIDFSDVDILGWLTSEIADTFVDTEETDLVSGDGSKKAKGFLSYPRDTQADKVRTFGTLQKLEVTALSADSLIDLKFLLKNKYCKNAVWVMNSSTAAQVQKLKNGNGDYIWRERLQADDPDILLGLPVHYLEFMPEGVIGLGDFKRGYFIVDHETGIRTRPDNITEPGFYKVHTDKYVVVNENWSPPESFSKISRREISALVGVAPVNRDSGTLRDRRTIFGGRAGVRTALYMATLVATRFNPVIKTFYNRLLAAGKPKKVALVACVRKLLTILNAMIRKDEEWKDSYHQITP</sequence>
<dbReference type="Proteomes" id="UP000256294">
    <property type="component" value="Unassembled WGS sequence"/>
</dbReference>
<organism evidence="6 7">
    <name type="scientific">Xenorhabdus cabanillasii</name>
    <dbReference type="NCBI Taxonomy" id="351673"/>
    <lineage>
        <taxon>Bacteria</taxon>
        <taxon>Pseudomonadati</taxon>
        <taxon>Pseudomonadota</taxon>
        <taxon>Gammaproteobacteria</taxon>
        <taxon>Enterobacterales</taxon>
        <taxon>Morganellaceae</taxon>
        <taxon>Xenorhabdus</taxon>
    </lineage>
</organism>
<reference evidence="6 7" key="1">
    <citation type="submission" date="2018-08" db="EMBL/GenBank/DDBJ databases">
        <title>Genomic Encyclopedia of Archaeal and Bacterial Type Strains, Phase II (KMG-II): from individual species to whole genera.</title>
        <authorList>
            <person name="Goeker M."/>
        </authorList>
    </citation>
    <scope>NUCLEOTIDE SEQUENCE [LARGE SCALE GENOMIC DNA]</scope>
    <source>
        <strain evidence="6 7">DSM 17905</strain>
    </source>
</reference>
<keyword evidence="7" id="KW-1185">Reference proteome</keyword>
<evidence type="ECO:0000259" key="4">
    <source>
        <dbReference type="Pfam" id="PF02371"/>
    </source>
</evidence>
<evidence type="ECO:0000259" key="5">
    <source>
        <dbReference type="Pfam" id="PF05065"/>
    </source>
</evidence>
<dbReference type="Pfam" id="PF05065">
    <property type="entry name" value="Phage_capsid"/>
    <property type="match status" value="1"/>
</dbReference>
<feature type="domain" description="Phage capsid-like C-terminal" evidence="5">
    <location>
        <begin position="102"/>
        <end position="344"/>
    </location>
</feature>
<evidence type="ECO:0000313" key="6">
    <source>
        <dbReference type="EMBL" id="REF26309.1"/>
    </source>
</evidence>
<dbReference type="InterPro" id="IPR024455">
    <property type="entry name" value="Phage_capsid"/>
</dbReference>
<evidence type="ECO:0000256" key="1">
    <source>
        <dbReference type="ARBA" id="ARBA00004328"/>
    </source>
</evidence>
<feature type="region of interest" description="Disordered" evidence="3">
    <location>
        <begin position="61"/>
        <end position="80"/>
    </location>
</feature>
<name>A0A3D9UA37_9GAMM</name>
<dbReference type="InterPro" id="IPR054612">
    <property type="entry name" value="Phage_capsid-like_C"/>
</dbReference>
<dbReference type="InterPro" id="IPR003346">
    <property type="entry name" value="Transposase_20"/>
</dbReference>
<keyword evidence="2" id="KW-0175">Coiled coil</keyword>
<feature type="domain" description="Transposase IS116/IS110/IS902 C-terminal" evidence="4">
    <location>
        <begin position="379"/>
        <end position="434"/>
    </location>
</feature>
<dbReference type="AlphaFoldDB" id="A0A3D9UA37"/>
<dbReference type="NCBIfam" id="TIGR01554">
    <property type="entry name" value="major_cap_HK97"/>
    <property type="match status" value="1"/>
</dbReference>
<dbReference type="Gene3D" id="3.30.2320.10">
    <property type="entry name" value="hypothetical protein PF0899 domain"/>
    <property type="match status" value="1"/>
</dbReference>